<dbReference type="AlphaFoldDB" id="A0A840C3J3"/>
<organism evidence="1 2">
    <name type="scientific">Chelatococcus caeni</name>
    <dbReference type="NCBI Taxonomy" id="1348468"/>
    <lineage>
        <taxon>Bacteria</taxon>
        <taxon>Pseudomonadati</taxon>
        <taxon>Pseudomonadota</taxon>
        <taxon>Alphaproteobacteria</taxon>
        <taxon>Hyphomicrobiales</taxon>
        <taxon>Chelatococcaceae</taxon>
        <taxon>Chelatococcus</taxon>
    </lineage>
</organism>
<dbReference type="RefSeq" id="WP_183317203.1">
    <property type="nucleotide sequence ID" value="NZ_JACIEN010000003.1"/>
</dbReference>
<proteinExistence type="predicted"/>
<sequence length="88" mass="9814">MKERLDKRRCLYGEPRLSNAQVIALRALANGSLTRSPEGFWAGGTLIGVKTIQVLERQFLFATDLSSQKAGITERGRKVLRLIEEAGR</sequence>
<comment type="caution">
    <text evidence="1">The sequence shown here is derived from an EMBL/GenBank/DDBJ whole genome shotgun (WGS) entry which is preliminary data.</text>
</comment>
<evidence type="ECO:0000313" key="1">
    <source>
        <dbReference type="EMBL" id="MBB4018208.1"/>
    </source>
</evidence>
<name>A0A840C3J3_9HYPH</name>
<reference evidence="1 2" key="1">
    <citation type="submission" date="2020-08" db="EMBL/GenBank/DDBJ databases">
        <title>Genomic Encyclopedia of Type Strains, Phase IV (KMG-IV): sequencing the most valuable type-strain genomes for metagenomic binning, comparative biology and taxonomic classification.</title>
        <authorList>
            <person name="Goeker M."/>
        </authorList>
    </citation>
    <scope>NUCLEOTIDE SEQUENCE [LARGE SCALE GENOMIC DNA]</scope>
    <source>
        <strain evidence="1 2">DSM 103737</strain>
    </source>
</reference>
<keyword evidence="2" id="KW-1185">Reference proteome</keyword>
<gene>
    <name evidence="1" type="ORF">GGR16_003242</name>
</gene>
<dbReference type="EMBL" id="JACIEN010000003">
    <property type="protein sequence ID" value="MBB4018208.1"/>
    <property type="molecule type" value="Genomic_DNA"/>
</dbReference>
<accession>A0A840C3J3</accession>
<dbReference type="Proteomes" id="UP000577362">
    <property type="component" value="Unassembled WGS sequence"/>
</dbReference>
<evidence type="ECO:0000313" key="2">
    <source>
        <dbReference type="Proteomes" id="UP000577362"/>
    </source>
</evidence>
<protein>
    <submittedName>
        <fullName evidence="1">Uncharacterized protein</fullName>
    </submittedName>
</protein>